<dbReference type="Pfam" id="PF17149">
    <property type="entry name" value="CHASE5"/>
    <property type="match status" value="1"/>
</dbReference>
<evidence type="ECO:0000259" key="5">
    <source>
        <dbReference type="PROSITE" id="PS50887"/>
    </source>
</evidence>
<dbReference type="InterPro" id="IPR029787">
    <property type="entry name" value="Nucleotide_cyclase"/>
</dbReference>
<organism evidence="6 7">
    <name type="scientific">Marinobacter xestospongiae</name>
    <dbReference type="NCBI Taxonomy" id="994319"/>
    <lineage>
        <taxon>Bacteria</taxon>
        <taxon>Pseudomonadati</taxon>
        <taxon>Pseudomonadota</taxon>
        <taxon>Gammaproteobacteria</taxon>
        <taxon>Pseudomonadales</taxon>
        <taxon>Marinobacteraceae</taxon>
        <taxon>Marinobacter</taxon>
    </lineage>
</organism>
<dbReference type="GO" id="GO:0052621">
    <property type="term" value="F:diguanylate cyclase activity"/>
    <property type="evidence" value="ECO:0007669"/>
    <property type="project" value="UniProtKB-EC"/>
</dbReference>
<dbReference type="CDD" id="cd01949">
    <property type="entry name" value="GGDEF"/>
    <property type="match status" value="1"/>
</dbReference>
<protein>
    <recommendedName>
        <fullName evidence="1">diguanylate cyclase</fullName>
        <ecNumber evidence="1">2.7.7.65</ecNumber>
    </recommendedName>
</protein>
<dbReference type="SUPFAM" id="SSF55073">
    <property type="entry name" value="Nucleotide cyclase"/>
    <property type="match status" value="1"/>
</dbReference>
<feature type="transmembrane region" description="Helical" evidence="4">
    <location>
        <begin position="21"/>
        <end position="39"/>
    </location>
</feature>
<feature type="domain" description="GGDEF" evidence="5">
    <location>
        <begin position="297"/>
        <end position="438"/>
    </location>
</feature>
<keyword evidence="4" id="KW-0812">Transmembrane</keyword>
<dbReference type="PANTHER" id="PTHR45138">
    <property type="entry name" value="REGULATORY COMPONENTS OF SENSORY TRANSDUCTION SYSTEM"/>
    <property type="match status" value="1"/>
</dbReference>
<evidence type="ECO:0000256" key="1">
    <source>
        <dbReference type="ARBA" id="ARBA00012528"/>
    </source>
</evidence>
<accession>A0ABU3VSN5</accession>
<dbReference type="PANTHER" id="PTHR45138:SF9">
    <property type="entry name" value="DIGUANYLATE CYCLASE DGCM-RELATED"/>
    <property type="match status" value="1"/>
</dbReference>
<feature type="transmembrane region" description="Helical" evidence="4">
    <location>
        <begin position="144"/>
        <end position="170"/>
    </location>
</feature>
<evidence type="ECO:0000256" key="4">
    <source>
        <dbReference type="SAM" id="Phobius"/>
    </source>
</evidence>
<dbReference type="PROSITE" id="PS50887">
    <property type="entry name" value="GGDEF"/>
    <property type="match status" value="1"/>
</dbReference>
<dbReference type="InterPro" id="IPR033414">
    <property type="entry name" value="Sensor_dom"/>
</dbReference>
<dbReference type="SMART" id="SM00267">
    <property type="entry name" value="GGDEF"/>
    <property type="match status" value="1"/>
</dbReference>
<proteinExistence type="predicted"/>
<keyword evidence="6" id="KW-0808">Transferase</keyword>
<evidence type="ECO:0000313" key="7">
    <source>
        <dbReference type="Proteomes" id="UP001269819"/>
    </source>
</evidence>
<dbReference type="Pfam" id="PF00990">
    <property type="entry name" value="GGDEF"/>
    <property type="match status" value="1"/>
</dbReference>
<evidence type="ECO:0000313" key="6">
    <source>
        <dbReference type="EMBL" id="MDV2077180.1"/>
    </source>
</evidence>
<dbReference type="EMBL" id="JAWIIJ010000001">
    <property type="protein sequence ID" value="MDV2077180.1"/>
    <property type="molecule type" value="Genomic_DNA"/>
</dbReference>
<comment type="caution">
    <text evidence="6">The sequence shown here is derived from an EMBL/GenBank/DDBJ whole genome shotgun (WGS) entry which is preliminary data.</text>
</comment>
<reference evidence="6 7" key="1">
    <citation type="submission" date="2023-10" db="EMBL/GenBank/DDBJ databases">
        <title>Characteristics and mechanism of a salt-tolerant marine origin heterotrophic nitrifying- aerobic denitrifying bacteria Marinobacter xestospongiae HN1.</title>
        <authorList>
            <person name="Qi R."/>
        </authorList>
    </citation>
    <scope>NUCLEOTIDE SEQUENCE [LARGE SCALE GENOMIC DNA]</scope>
    <source>
        <strain evidence="6 7">HN1</strain>
    </source>
</reference>
<dbReference type="EC" id="2.7.7.65" evidence="1"/>
<name>A0ABU3VSN5_9GAMM</name>
<keyword evidence="4" id="KW-0472">Membrane</keyword>
<sequence length="453" mass="51034">MSLLPAVRPFRSITRDILRRVSTIAAISVLLVAATQTWLQYRTEVARVHQLVTTVTNSHVPLLTVAIWDIEPKVLTRQIDMIARHPEIRTVELSTLTGQTVSAGEDVVAMVPDLVVPIPHPRTEGATLGELALSYDRQQLQHNILMSVVVATAKFVAFILVVCAVVYRVMVFRLNRPLRQIAEYSQQLSPDRDNPPLVIRRPERQWRDEIDLVLEGFETLREAIARYSSERDKVTAELARERDQLEQRVEERTRELEDNRRELFLLSRTDHLTGLANRRYFDEAKGIEERRARRSGLPISLIMIDVDYFKAYNDRYGHAHGDECLVQLATIMKDHCRRAGDLAVRLGGEEFAMLLPGQDAASARDLAERLRQSLLDARLPHEGSPLGQVSVSIGCATWQPGVSLPVGGELFDRLLSLADKRLYQAKHSGRNQVVAADAEHDAEVQENASQSGS</sequence>
<dbReference type="InterPro" id="IPR000160">
    <property type="entry name" value="GGDEF_dom"/>
</dbReference>
<keyword evidence="7" id="KW-1185">Reference proteome</keyword>
<dbReference type="InterPro" id="IPR050469">
    <property type="entry name" value="Diguanylate_Cyclase"/>
</dbReference>
<dbReference type="Proteomes" id="UP001269819">
    <property type="component" value="Unassembled WGS sequence"/>
</dbReference>
<gene>
    <name evidence="6" type="ORF">RYS15_00725</name>
</gene>
<feature type="coiled-coil region" evidence="3">
    <location>
        <begin position="217"/>
        <end position="262"/>
    </location>
</feature>
<keyword evidence="4" id="KW-1133">Transmembrane helix</keyword>
<dbReference type="Gene3D" id="3.30.70.270">
    <property type="match status" value="1"/>
</dbReference>
<keyword evidence="6" id="KW-0548">Nucleotidyltransferase</keyword>
<comment type="catalytic activity">
    <reaction evidence="2">
        <text>2 GTP = 3',3'-c-di-GMP + 2 diphosphate</text>
        <dbReference type="Rhea" id="RHEA:24898"/>
        <dbReference type="ChEBI" id="CHEBI:33019"/>
        <dbReference type="ChEBI" id="CHEBI:37565"/>
        <dbReference type="ChEBI" id="CHEBI:58805"/>
        <dbReference type="EC" id="2.7.7.65"/>
    </reaction>
</comment>
<dbReference type="NCBIfam" id="TIGR00254">
    <property type="entry name" value="GGDEF"/>
    <property type="match status" value="1"/>
</dbReference>
<dbReference type="InterPro" id="IPR043128">
    <property type="entry name" value="Rev_trsase/Diguanyl_cyclase"/>
</dbReference>
<evidence type="ECO:0000256" key="3">
    <source>
        <dbReference type="SAM" id="Coils"/>
    </source>
</evidence>
<evidence type="ECO:0000256" key="2">
    <source>
        <dbReference type="ARBA" id="ARBA00034247"/>
    </source>
</evidence>
<dbReference type="RefSeq" id="WP_316972179.1">
    <property type="nucleotide sequence ID" value="NZ_JAWIIJ010000001.1"/>
</dbReference>
<keyword evidence="3" id="KW-0175">Coiled coil</keyword>